<keyword evidence="2" id="KW-1185">Reference proteome</keyword>
<evidence type="ECO:0000313" key="2">
    <source>
        <dbReference type="Proteomes" id="UP000662703"/>
    </source>
</evidence>
<organism evidence="1 2">
    <name type="scientific">Alloalcanivorax profundimaris</name>
    <dbReference type="NCBI Taxonomy" id="2735259"/>
    <lineage>
        <taxon>Bacteria</taxon>
        <taxon>Pseudomonadati</taxon>
        <taxon>Pseudomonadota</taxon>
        <taxon>Gammaproteobacteria</taxon>
        <taxon>Oceanospirillales</taxon>
        <taxon>Alcanivoracaceae</taxon>
        <taxon>Alloalcanivorax</taxon>
    </lineage>
</organism>
<reference evidence="1 2" key="1">
    <citation type="submission" date="2012-09" db="EMBL/GenBank/DDBJ databases">
        <title>Genome Sequence of alkane-degrading Bacterium Alcanivorax sp. 521-1.</title>
        <authorList>
            <person name="Lai Q."/>
            <person name="Shao Z."/>
        </authorList>
    </citation>
    <scope>NUCLEOTIDE SEQUENCE [LARGE SCALE GENOMIC DNA]</scope>
    <source>
        <strain evidence="1 2">521-1</strain>
    </source>
</reference>
<dbReference type="EMBL" id="ARXX01000025">
    <property type="protein sequence ID" value="MBF5056583.1"/>
    <property type="molecule type" value="Genomic_DNA"/>
</dbReference>
<dbReference type="RefSeq" id="WP_194865033.1">
    <property type="nucleotide sequence ID" value="NZ_ARXX01000025.1"/>
</dbReference>
<dbReference type="Proteomes" id="UP000662703">
    <property type="component" value="Unassembled WGS sequence"/>
</dbReference>
<accession>A0ABS0AR24</accession>
<comment type="caution">
    <text evidence="1">The sequence shown here is derived from an EMBL/GenBank/DDBJ whole genome shotgun (WGS) entry which is preliminary data.</text>
</comment>
<sequence length="80" mass="8852">MTHEQTERAHLEKQDTLALAVEQFGYLEAVFAALADALEKIDPEMDKVARARQLALLGRGHAQQWASTFLGDMDADPTTP</sequence>
<name>A0ABS0AR24_9GAMM</name>
<gene>
    <name evidence="1" type="ORF">Y5W_01877</name>
</gene>
<proteinExistence type="predicted"/>
<evidence type="ECO:0000313" key="1">
    <source>
        <dbReference type="EMBL" id="MBF5056583.1"/>
    </source>
</evidence>
<protein>
    <submittedName>
        <fullName evidence="1">Uncharacterized protein</fullName>
    </submittedName>
</protein>